<proteinExistence type="inferred from homology"/>
<sequence>MTKKLITFSLLSVLIKISAQEKPANIDEVFVQGKFLNLPVEKINENITIITKAEIEKSPANSIDELLQLNTGLDIRRRGSNGVQADVSIRGSSFEQVLILVNGVRMNDSQTGHNSLNIPFDLDSVEQIEIIKGPAAQRFGNNAYAGVINIITKPIAGKSLKISAQGGDFKTYDLGANANFGTEKFSNLIQVHTSTSDGYRHNTDYKINNFYYQNNLKIKNGGLSFQAGFSEKKFGANGFYASPAATEQYEETQASIVSISGRQTFNEWDFNSNISWRRGQDEYIYIRNNPSVYRNLHLGNNIGASFNSAYHSSLGVTGLGVELRKEILVSNNLGDRNRFVSQVFLEHHFSLLNDKLAISPGISYANYSKEGNFFYPGLDAGFTFNEHHKIYGNISKVHRVPTFTDLFYSSGTEQGNADLKPESAISTEIGYQYKRNQFSAKTSFFTRNSDNLIDWAKDSPTSKWTAKNISKVELKGIEVEIKQNFSGFFKSYSLGYTYLDNQRKDADLRLSRYDLENLKHQFVATLENKFLKNFTNVLTYRYNERVNLGSYNLLDEKLNYQAKDFGIYILINNVTNSKYTETSLVPMPGRWFHVGLSYKINFSKN</sequence>
<comment type="similarity">
    <text evidence="10 11">Belongs to the TonB-dependent receptor family.</text>
</comment>
<dbReference type="OrthoDB" id="9758472at2"/>
<keyword evidence="2 10" id="KW-0813">Transport</keyword>
<keyword evidence="7 10" id="KW-0472">Membrane</keyword>
<accession>A0A1H6AFA2</accession>
<comment type="subcellular location">
    <subcellularLocation>
        <location evidence="1 10">Cell outer membrane</location>
        <topology evidence="1 10">Multi-pass membrane protein</topology>
    </subcellularLocation>
</comment>
<evidence type="ECO:0000259" key="12">
    <source>
        <dbReference type="Pfam" id="PF00593"/>
    </source>
</evidence>
<evidence type="ECO:0000256" key="4">
    <source>
        <dbReference type="ARBA" id="ARBA00022692"/>
    </source>
</evidence>
<feature type="domain" description="TonB-dependent receptor plug" evidence="13">
    <location>
        <begin position="41"/>
        <end position="147"/>
    </location>
</feature>
<name>A0A1H6AFA2_9FLAO</name>
<dbReference type="InterPro" id="IPR012910">
    <property type="entry name" value="Plug_dom"/>
</dbReference>
<evidence type="ECO:0000256" key="3">
    <source>
        <dbReference type="ARBA" id="ARBA00022452"/>
    </source>
</evidence>
<dbReference type="Pfam" id="PF00593">
    <property type="entry name" value="TonB_dep_Rec_b-barrel"/>
    <property type="match status" value="1"/>
</dbReference>
<organism evidence="14 15">
    <name type="scientific">Halpernia humi</name>
    <dbReference type="NCBI Taxonomy" id="493375"/>
    <lineage>
        <taxon>Bacteria</taxon>
        <taxon>Pseudomonadati</taxon>
        <taxon>Bacteroidota</taxon>
        <taxon>Flavobacteriia</taxon>
        <taxon>Flavobacteriales</taxon>
        <taxon>Weeksellaceae</taxon>
        <taxon>Chryseobacterium group</taxon>
        <taxon>Halpernia</taxon>
    </lineage>
</organism>
<dbReference type="Gene3D" id="2.40.170.20">
    <property type="entry name" value="TonB-dependent receptor, beta-barrel domain"/>
    <property type="match status" value="1"/>
</dbReference>
<keyword evidence="6 11" id="KW-0798">TonB box</keyword>
<dbReference type="InterPro" id="IPR039426">
    <property type="entry name" value="TonB-dep_rcpt-like"/>
</dbReference>
<dbReference type="Proteomes" id="UP000236738">
    <property type="component" value="Unassembled WGS sequence"/>
</dbReference>
<dbReference type="EMBL" id="FNUS01000006">
    <property type="protein sequence ID" value="SEG47388.1"/>
    <property type="molecule type" value="Genomic_DNA"/>
</dbReference>
<keyword evidence="8" id="KW-0675">Receptor</keyword>
<reference evidence="15" key="1">
    <citation type="submission" date="2016-10" db="EMBL/GenBank/DDBJ databases">
        <authorList>
            <person name="Varghese N."/>
            <person name="Submissions S."/>
        </authorList>
    </citation>
    <scope>NUCLEOTIDE SEQUENCE [LARGE SCALE GENOMIC DNA]</scope>
    <source>
        <strain evidence="15">DSM 21580</strain>
    </source>
</reference>
<evidence type="ECO:0000256" key="1">
    <source>
        <dbReference type="ARBA" id="ARBA00004571"/>
    </source>
</evidence>
<evidence type="ECO:0000259" key="13">
    <source>
        <dbReference type="Pfam" id="PF07715"/>
    </source>
</evidence>
<evidence type="ECO:0000256" key="6">
    <source>
        <dbReference type="ARBA" id="ARBA00023077"/>
    </source>
</evidence>
<dbReference type="AlphaFoldDB" id="A0A1H6AFA2"/>
<dbReference type="PANTHER" id="PTHR30069">
    <property type="entry name" value="TONB-DEPENDENT OUTER MEMBRANE RECEPTOR"/>
    <property type="match status" value="1"/>
</dbReference>
<dbReference type="RefSeq" id="WP_103914280.1">
    <property type="nucleotide sequence ID" value="NZ_FNUS01000006.1"/>
</dbReference>
<evidence type="ECO:0000256" key="10">
    <source>
        <dbReference type="PROSITE-ProRule" id="PRU01360"/>
    </source>
</evidence>
<dbReference type="PROSITE" id="PS52016">
    <property type="entry name" value="TONB_DEPENDENT_REC_3"/>
    <property type="match status" value="1"/>
</dbReference>
<dbReference type="Pfam" id="PF07715">
    <property type="entry name" value="Plug"/>
    <property type="match status" value="1"/>
</dbReference>
<keyword evidence="15" id="KW-1185">Reference proteome</keyword>
<keyword evidence="4 10" id="KW-0812">Transmembrane</keyword>
<dbReference type="SUPFAM" id="SSF56935">
    <property type="entry name" value="Porins"/>
    <property type="match status" value="1"/>
</dbReference>
<dbReference type="GO" id="GO:0009279">
    <property type="term" value="C:cell outer membrane"/>
    <property type="evidence" value="ECO:0007669"/>
    <property type="project" value="UniProtKB-SubCell"/>
</dbReference>
<feature type="domain" description="TonB-dependent receptor-like beta-barrel" evidence="12">
    <location>
        <begin position="168"/>
        <end position="574"/>
    </location>
</feature>
<keyword evidence="5" id="KW-0732">Signal</keyword>
<dbReference type="InterPro" id="IPR036942">
    <property type="entry name" value="Beta-barrel_TonB_sf"/>
</dbReference>
<evidence type="ECO:0000256" key="2">
    <source>
        <dbReference type="ARBA" id="ARBA00022448"/>
    </source>
</evidence>
<evidence type="ECO:0000256" key="7">
    <source>
        <dbReference type="ARBA" id="ARBA00023136"/>
    </source>
</evidence>
<evidence type="ECO:0000256" key="5">
    <source>
        <dbReference type="ARBA" id="ARBA00022729"/>
    </source>
</evidence>
<evidence type="ECO:0000256" key="9">
    <source>
        <dbReference type="ARBA" id="ARBA00023237"/>
    </source>
</evidence>
<evidence type="ECO:0000256" key="11">
    <source>
        <dbReference type="RuleBase" id="RU003357"/>
    </source>
</evidence>
<dbReference type="InterPro" id="IPR000531">
    <property type="entry name" value="Beta-barrel_TonB"/>
</dbReference>
<dbReference type="InterPro" id="IPR037066">
    <property type="entry name" value="Plug_dom_sf"/>
</dbReference>
<dbReference type="PANTHER" id="PTHR30069:SF29">
    <property type="entry name" value="HEMOGLOBIN AND HEMOGLOBIN-HAPTOGLOBIN-BINDING PROTEIN 1-RELATED"/>
    <property type="match status" value="1"/>
</dbReference>
<dbReference type="GO" id="GO:0044718">
    <property type="term" value="P:siderophore transmembrane transport"/>
    <property type="evidence" value="ECO:0007669"/>
    <property type="project" value="TreeGrafter"/>
</dbReference>
<evidence type="ECO:0000313" key="15">
    <source>
        <dbReference type="Proteomes" id="UP000236738"/>
    </source>
</evidence>
<keyword evidence="9 10" id="KW-0998">Cell outer membrane</keyword>
<protein>
    <submittedName>
        <fullName evidence="14">Iron complex outermembrane recepter protein</fullName>
    </submittedName>
</protein>
<keyword evidence="3 10" id="KW-1134">Transmembrane beta strand</keyword>
<dbReference type="GO" id="GO:0015344">
    <property type="term" value="F:siderophore uptake transmembrane transporter activity"/>
    <property type="evidence" value="ECO:0007669"/>
    <property type="project" value="TreeGrafter"/>
</dbReference>
<dbReference type="Gene3D" id="2.170.130.10">
    <property type="entry name" value="TonB-dependent receptor, plug domain"/>
    <property type="match status" value="1"/>
</dbReference>
<evidence type="ECO:0000256" key="8">
    <source>
        <dbReference type="ARBA" id="ARBA00023170"/>
    </source>
</evidence>
<gene>
    <name evidence="14" type="ORF">SAMN05421847_2410</name>
</gene>
<evidence type="ECO:0000313" key="14">
    <source>
        <dbReference type="EMBL" id="SEG47388.1"/>
    </source>
</evidence>